<dbReference type="AlphaFoldDB" id="A0A550CR23"/>
<protein>
    <submittedName>
        <fullName evidence="1">Uncharacterized protein</fullName>
    </submittedName>
</protein>
<evidence type="ECO:0000313" key="2">
    <source>
        <dbReference type="Proteomes" id="UP000320762"/>
    </source>
</evidence>
<proteinExistence type="predicted"/>
<comment type="caution">
    <text evidence="1">The sequence shown here is derived from an EMBL/GenBank/DDBJ whole genome shotgun (WGS) entry which is preliminary data.</text>
</comment>
<gene>
    <name evidence="1" type="ORF">BD626DRAFT_485268</name>
</gene>
<keyword evidence="2" id="KW-1185">Reference proteome</keyword>
<accession>A0A550CR23</accession>
<dbReference type="Proteomes" id="UP000320762">
    <property type="component" value="Unassembled WGS sequence"/>
</dbReference>
<sequence length="167" mass="18268">MQANFSLLRQPALVALVSVTRLGDGWTSTNLWPVAVSSLRRPGFFAKLNTVSRPPGLSCLPFHLNATFSLLKPMSFSHPLASFTRSIPLRRLNAPFAPHLSHLGLSGAFTPPPVLCTCSSCLAPHRLLIESSVLLSRPLGPPHRSVFRGLVSPPMRQRADVMFQTHL</sequence>
<dbReference type="EMBL" id="VDMD01000003">
    <property type="protein sequence ID" value="TRM67241.1"/>
    <property type="molecule type" value="Genomic_DNA"/>
</dbReference>
<name>A0A550CR23_9AGAR</name>
<organism evidence="1 2">
    <name type="scientific">Schizophyllum amplum</name>
    <dbReference type="NCBI Taxonomy" id="97359"/>
    <lineage>
        <taxon>Eukaryota</taxon>
        <taxon>Fungi</taxon>
        <taxon>Dikarya</taxon>
        <taxon>Basidiomycota</taxon>
        <taxon>Agaricomycotina</taxon>
        <taxon>Agaricomycetes</taxon>
        <taxon>Agaricomycetidae</taxon>
        <taxon>Agaricales</taxon>
        <taxon>Schizophyllaceae</taxon>
        <taxon>Schizophyllum</taxon>
    </lineage>
</organism>
<reference evidence="1 2" key="1">
    <citation type="journal article" date="2019" name="New Phytol.">
        <title>Comparative genomics reveals unique wood-decay strategies and fruiting body development in the Schizophyllaceae.</title>
        <authorList>
            <person name="Almasi E."/>
            <person name="Sahu N."/>
            <person name="Krizsan K."/>
            <person name="Balint B."/>
            <person name="Kovacs G.M."/>
            <person name="Kiss B."/>
            <person name="Cseklye J."/>
            <person name="Drula E."/>
            <person name="Henrissat B."/>
            <person name="Nagy I."/>
            <person name="Chovatia M."/>
            <person name="Adam C."/>
            <person name="LaButti K."/>
            <person name="Lipzen A."/>
            <person name="Riley R."/>
            <person name="Grigoriev I.V."/>
            <person name="Nagy L.G."/>
        </authorList>
    </citation>
    <scope>NUCLEOTIDE SEQUENCE [LARGE SCALE GENOMIC DNA]</scope>
    <source>
        <strain evidence="1 2">NL-1724</strain>
    </source>
</reference>
<evidence type="ECO:0000313" key="1">
    <source>
        <dbReference type="EMBL" id="TRM67241.1"/>
    </source>
</evidence>